<dbReference type="EMBL" id="JBHSGN010000128">
    <property type="protein sequence ID" value="MFC4676292.1"/>
    <property type="molecule type" value="Genomic_DNA"/>
</dbReference>
<protein>
    <submittedName>
        <fullName evidence="1">Uncharacterized protein</fullName>
    </submittedName>
</protein>
<evidence type="ECO:0000313" key="2">
    <source>
        <dbReference type="Proteomes" id="UP001596023"/>
    </source>
</evidence>
<evidence type="ECO:0000313" key="1">
    <source>
        <dbReference type="EMBL" id="MFC4676292.1"/>
    </source>
</evidence>
<reference evidence="2" key="1">
    <citation type="journal article" date="2019" name="Int. J. Syst. Evol. Microbiol.">
        <title>The Global Catalogue of Microorganisms (GCM) 10K type strain sequencing project: providing services to taxonomists for standard genome sequencing and annotation.</title>
        <authorList>
            <consortium name="The Broad Institute Genomics Platform"/>
            <consortium name="The Broad Institute Genome Sequencing Center for Infectious Disease"/>
            <person name="Wu L."/>
            <person name="Ma J."/>
        </authorList>
    </citation>
    <scope>NUCLEOTIDE SEQUENCE [LARGE SCALE GENOMIC DNA]</scope>
    <source>
        <strain evidence="2">CCUG 66188</strain>
    </source>
</reference>
<keyword evidence="2" id="KW-1185">Reference proteome</keyword>
<sequence>MKNKDINKPLDREAKIMLLQILQRGFFTQDDINYLHANHYVPALTIIKTYEGCPDDMQEEDVY</sequence>
<comment type="caution">
    <text evidence="1">The sequence shown here is derived from an EMBL/GenBank/DDBJ whole genome shotgun (WGS) entry which is preliminary data.</text>
</comment>
<dbReference type="Proteomes" id="UP001596023">
    <property type="component" value="Unassembled WGS sequence"/>
</dbReference>
<name>A0ABV9L1R7_9BACT</name>
<accession>A0ABV9L1R7</accession>
<proteinExistence type="predicted"/>
<gene>
    <name evidence="1" type="ORF">ACFO6W_21650</name>
</gene>
<organism evidence="1 2">
    <name type="scientific">Dysgonomonas termitidis</name>
    <dbReference type="NCBI Taxonomy" id="1516126"/>
    <lineage>
        <taxon>Bacteria</taxon>
        <taxon>Pseudomonadati</taxon>
        <taxon>Bacteroidota</taxon>
        <taxon>Bacteroidia</taxon>
        <taxon>Bacteroidales</taxon>
        <taxon>Dysgonomonadaceae</taxon>
        <taxon>Dysgonomonas</taxon>
    </lineage>
</organism>
<dbReference type="RefSeq" id="WP_380000371.1">
    <property type="nucleotide sequence ID" value="NZ_JBHSGN010000128.1"/>
</dbReference>